<evidence type="ECO:0000259" key="6">
    <source>
        <dbReference type="PROSITE" id="PS50405"/>
    </source>
</evidence>
<evidence type="ECO:0000256" key="4">
    <source>
        <dbReference type="ARBA" id="ARBA00047960"/>
    </source>
</evidence>
<dbReference type="EMBL" id="KN818236">
    <property type="protein sequence ID" value="KIL66458.1"/>
    <property type="molecule type" value="Genomic_DNA"/>
</dbReference>
<dbReference type="InParanoid" id="A0A0C2XC71"/>
<dbReference type="SUPFAM" id="SSF47616">
    <property type="entry name" value="GST C-terminal domain-like"/>
    <property type="match status" value="1"/>
</dbReference>
<evidence type="ECO:0000313" key="7">
    <source>
        <dbReference type="EMBL" id="KIL66458.1"/>
    </source>
</evidence>
<evidence type="ECO:0000313" key="8">
    <source>
        <dbReference type="Proteomes" id="UP000054549"/>
    </source>
</evidence>
<dbReference type="Proteomes" id="UP000054549">
    <property type="component" value="Unassembled WGS sequence"/>
</dbReference>
<dbReference type="InterPro" id="IPR036249">
    <property type="entry name" value="Thioredoxin-like_sf"/>
</dbReference>
<evidence type="ECO:0000256" key="1">
    <source>
        <dbReference type="ARBA" id="ARBA00010128"/>
    </source>
</evidence>
<dbReference type="GO" id="GO:0005737">
    <property type="term" value="C:cytoplasm"/>
    <property type="evidence" value="ECO:0007669"/>
    <property type="project" value="TreeGrafter"/>
</dbReference>
<dbReference type="OrthoDB" id="249703at2759"/>
<dbReference type="SFLD" id="SFLDG00358">
    <property type="entry name" value="Main_(cytGST)"/>
    <property type="match status" value="1"/>
</dbReference>
<evidence type="ECO:0000256" key="2">
    <source>
        <dbReference type="ARBA" id="ARBA00012452"/>
    </source>
</evidence>
<dbReference type="SFLD" id="SFLDS00019">
    <property type="entry name" value="Glutathione_Transferase_(cytos"/>
    <property type="match status" value="1"/>
</dbReference>
<dbReference type="HOGENOM" id="CLU_011226_5_1_1"/>
<dbReference type="SFLD" id="SFLDG01154">
    <property type="entry name" value="Main.5:_Phi-like"/>
    <property type="match status" value="1"/>
</dbReference>
<dbReference type="GO" id="GO:0006749">
    <property type="term" value="P:glutathione metabolic process"/>
    <property type="evidence" value="ECO:0007669"/>
    <property type="project" value="TreeGrafter"/>
</dbReference>
<dbReference type="CDD" id="cd03053">
    <property type="entry name" value="GST_N_Phi"/>
    <property type="match status" value="1"/>
</dbReference>
<dbReference type="InterPro" id="IPR004046">
    <property type="entry name" value="GST_C"/>
</dbReference>
<dbReference type="PANTHER" id="PTHR43900">
    <property type="entry name" value="GLUTATHIONE S-TRANSFERASE RHO"/>
    <property type="match status" value="1"/>
</dbReference>
<dbReference type="GO" id="GO:0043295">
    <property type="term" value="F:glutathione binding"/>
    <property type="evidence" value="ECO:0007669"/>
    <property type="project" value="TreeGrafter"/>
</dbReference>
<dbReference type="FunFam" id="1.20.1050.10:FF:000004">
    <property type="entry name" value="Glutathione S-transferase F2"/>
    <property type="match status" value="1"/>
</dbReference>
<dbReference type="STRING" id="946122.A0A0C2XC71"/>
<reference evidence="7 8" key="1">
    <citation type="submission" date="2014-04" db="EMBL/GenBank/DDBJ databases">
        <title>Evolutionary Origins and Diversification of the Mycorrhizal Mutualists.</title>
        <authorList>
            <consortium name="DOE Joint Genome Institute"/>
            <consortium name="Mycorrhizal Genomics Consortium"/>
            <person name="Kohler A."/>
            <person name="Kuo A."/>
            <person name="Nagy L.G."/>
            <person name="Floudas D."/>
            <person name="Copeland A."/>
            <person name="Barry K.W."/>
            <person name="Cichocki N."/>
            <person name="Veneault-Fourrey C."/>
            <person name="LaButti K."/>
            <person name="Lindquist E.A."/>
            <person name="Lipzen A."/>
            <person name="Lundell T."/>
            <person name="Morin E."/>
            <person name="Murat C."/>
            <person name="Riley R."/>
            <person name="Ohm R."/>
            <person name="Sun H."/>
            <person name="Tunlid A."/>
            <person name="Henrissat B."/>
            <person name="Grigoriev I.V."/>
            <person name="Hibbett D.S."/>
            <person name="Martin F."/>
        </authorList>
    </citation>
    <scope>NUCLEOTIDE SEQUENCE [LARGE SCALE GENOMIC DNA]</scope>
    <source>
        <strain evidence="7 8">Koide BX008</strain>
    </source>
</reference>
<dbReference type="GO" id="GO:0004364">
    <property type="term" value="F:glutathione transferase activity"/>
    <property type="evidence" value="ECO:0007669"/>
    <property type="project" value="UniProtKB-EC"/>
</dbReference>
<protein>
    <recommendedName>
        <fullName evidence="2">glutathione transferase</fullName>
        <ecNumber evidence="2">2.5.1.18</ecNumber>
    </recommendedName>
</protein>
<dbReference type="FunCoup" id="A0A0C2XC71">
    <property type="interactions" value="295"/>
</dbReference>
<proteinExistence type="inferred from homology"/>
<gene>
    <name evidence="7" type="ORF">M378DRAFT_103526</name>
</gene>
<evidence type="ECO:0000259" key="5">
    <source>
        <dbReference type="PROSITE" id="PS50404"/>
    </source>
</evidence>
<dbReference type="InterPro" id="IPR036282">
    <property type="entry name" value="Glutathione-S-Trfase_C_sf"/>
</dbReference>
<comment type="catalytic activity">
    <reaction evidence="4">
        <text>RX + glutathione = an S-substituted glutathione + a halide anion + H(+)</text>
        <dbReference type="Rhea" id="RHEA:16437"/>
        <dbReference type="ChEBI" id="CHEBI:15378"/>
        <dbReference type="ChEBI" id="CHEBI:16042"/>
        <dbReference type="ChEBI" id="CHEBI:17792"/>
        <dbReference type="ChEBI" id="CHEBI:57925"/>
        <dbReference type="ChEBI" id="CHEBI:90779"/>
        <dbReference type="EC" id="2.5.1.18"/>
    </reaction>
</comment>
<feature type="domain" description="GST C-terminal" evidence="6">
    <location>
        <begin position="89"/>
        <end position="214"/>
    </location>
</feature>
<keyword evidence="8" id="KW-1185">Reference proteome</keyword>
<dbReference type="SUPFAM" id="SSF52833">
    <property type="entry name" value="Thioredoxin-like"/>
    <property type="match status" value="1"/>
</dbReference>
<evidence type="ECO:0000256" key="3">
    <source>
        <dbReference type="ARBA" id="ARBA00022679"/>
    </source>
</evidence>
<dbReference type="Gene3D" id="3.40.30.10">
    <property type="entry name" value="Glutaredoxin"/>
    <property type="match status" value="1"/>
</dbReference>
<dbReference type="PROSITE" id="PS50404">
    <property type="entry name" value="GST_NTER"/>
    <property type="match status" value="1"/>
</dbReference>
<keyword evidence="3" id="KW-0808">Transferase</keyword>
<organism evidence="7 8">
    <name type="scientific">Amanita muscaria (strain Koide BX008)</name>
    <dbReference type="NCBI Taxonomy" id="946122"/>
    <lineage>
        <taxon>Eukaryota</taxon>
        <taxon>Fungi</taxon>
        <taxon>Dikarya</taxon>
        <taxon>Basidiomycota</taxon>
        <taxon>Agaricomycotina</taxon>
        <taxon>Agaricomycetes</taxon>
        <taxon>Agaricomycetidae</taxon>
        <taxon>Agaricales</taxon>
        <taxon>Pluteineae</taxon>
        <taxon>Amanitaceae</taxon>
        <taxon>Amanita</taxon>
    </lineage>
</organism>
<feature type="domain" description="GST N-terminal" evidence="5">
    <location>
        <begin position="1"/>
        <end position="82"/>
    </location>
</feature>
<comment type="similarity">
    <text evidence="1">Belongs to the GST superfamily. Phi family.</text>
</comment>
<dbReference type="Pfam" id="PF00043">
    <property type="entry name" value="GST_C"/>
    <property type="match status" value="1"/>
</dbReference>
<dbReference type="PANTHER" id="PTHR43900:SF3">
    <property type="entry name" value="GLUTATHIONE S-TRANSFERASE RHO"/>
    <property type="match status" value="1"/>
</dbReference>
<dbReference type="GO" id="GO:0009636">
    <property type="term" value="P:response to toxic substance"/>
    <property type="evidence" value="ECO:0007669"/>
    <property type="project" value="UniProtKB-ARBA"/>
</dbReference>
<accession>A0A0C2XC71</accession>
<dbReference type="InterPro" id="IPR004045">
    <property type="entry name" value="Glutathione_S-Trfase_N"/>
</dbReference>
<dbReference type="InterPro" id="IPR010987">
    <property type="entry name" value="Glutathione-S-Trfase_C-like"/>
</dbReference>
<dbReference type="PROSITE" id="PS50405">
    <property type="entry name" value="GST_CTER"/>
    <property type="match status" value="1"/>
</dbReference>
<dbReference type="FunFam" id="3.40.30.10:FF:000016">
    <property type="entry name" value="Glutathione S-transferase F2"/>
    <property type="match status" value="1"/>
</dbReference>
<sequence>MVLKLYGLAFSGNIQRVTVVLHEKQVPYELVTVDLYKGAHKTPEYLEKHPFGQIPYLDDDGFILFESRAIARYIAIKYADQGTKLIPSDLKGRALFEQAASIEKANFDSYARTIVFEKWAKKLRGLETDEEAVKAAITSLEDKLDVYDKILSKQNYLGGDEITLADLFHLPGLDKFGEIGVGYLIENRPNVKRWFEDLSSRSSWQTVKADSKLP</sequence>
<dbReference type="Gene3D" id="1.20.1050.10">
    <property type="match status" value="1"/>
</dbReference>
<dbReference type="EC" id="2.5.1.18" evidence="2"/>
<dbReference type="AlphaFoldDB" id="A0A0C2XC71"/>
<name>A0A0C2XC71_AMAMK</name>
<dbReference type="Pfam" id="PF02798">
    <property type="entry name" value="GST_N"/>
    <property type="match status" value="1"/>
</dbReference>
<dbReference type="InterPro" id="IPR040079">
    <property type="entry name" value="Glutathione_S-Trfase"/>
</dbReference>